<comment type="caution">
    <text evidence="2">The sequence shown here is derived from an EMBL/GenBank/DDBJ whole genome shotgun (WGS) entry which is preliminary data.</text>
</comment>
<accession>A0AAV0MQM3</accession>
<dbReference type="EMBL" id="CAMGYJ010000007">
    <property type="protein sequence ID" value="CAI0448424.1"/>
    <property type="molecule type" value="Genomic_DNA"/>
</dbReference>
<feature type="compositionally biased region" description="Acidic residues" evidence="1">
    <location>
        <begin position="75"/>
        <end position="89"/>
    </location>
</feature>
<evidence type="ECO:0000313" key="3">
    <source>
        <dbReference type="Proteomes" id="UP001154282"/>
    </source>
</evidence>
<sequence>MGKLLDFATKLGHMIEKKEDRQLKTDVVEDRVENSEAKMELDEQPLEKDQVEPQVETTGEKCEEDPQEKNRFEVVENEAENTVEIPDEE</sequence>
<evidence type="ECO:0000256" key="1">
    <source>
        <dbReference type="SAM" id="MobiDB-lite"/>
    </source>
</evidence>
<reference evidence="2" key="1">
    <citation type="submission" date="2022-08" db="EMBL/GenBank/DDBJ databases">
        <authorList>
            <person name="Gutierrez-Valencia J."/>
        </authorList>
    </citation>
    <scope>NUCLEOTIDE SEQUENCE</scope>
</reference>
<gene>
    <name evidence="2" type="ORF">LITE_LOCUS29785</name>
</gene>
<dbReference type="Proteomes" id="UP001154282">
    <property type="component" value="Unassembled WGS sequence"/>
</dbReference>
<proteinExistence type="predicted"/>
<dbReference type="AlphaFoldDB" id="A0AAV0MQM3"/>
<name>A0AAV0MQM3_9ROSI</name>
<protein>
    <submittedName>
        <fullName evidence="2">Uncharacterized protein</fullName>
    </submittedName>
</protein>
<evidence type="ECO:0000313" key="2">
    <source>
        <dbReference type="EMBL" id="CAI0448424.1"/>
    </source>
</evidence>
<organism evidence="2 3">
    <name type="scientific">Linum tenue</name>
    <dbReference type="NCBI Taxonomy" id="586396"/>
    <lineage>
        <taxon>Eukaryota</taxon>
        <taxon>Viridiplantae</taxon>
        <taxon>Streptophyta</taxon>
        <taxon>Embryophyta</taxon>
        <taxon>Tracheophyta</taxon>
        <taxon>Spermatophyta</taxon>
        <taxon>Magnoliopsida</taxon>
        <taxon>eudicotyledons</taxon>
        <taxon>Gunneridae</taxon>
        <taxon>Pentapetalae</taxon>
        <taxon>rosids</taxon>
        <taxon>fabids</taxon>
        <taxon>Malpighiales</taxon>
        <taxon>Linaceae</taxon>
        <taxon>Linum</taxon>
    </lineage>
</organism>
<feature type="compositionally biased region" description="Basic and acidic residues" evidence="1">
    <location>
        <begin position="34"/>
        <end position="51"/>
    </location>
</feature>
<feature type="non-terminal residue" evidence="2">
    <location>
        <position position="89"/>
    </location>
</feature>
<keyword evidence="3" id="KW-1185">Reference proteome</keyword>
<feature type="region of interest" description="Disordered" evidence="1">
    <location>
        <begin position="34"/>
        <end position="89"/>
    </location>
</feature>